<dbReference type="Proteomes" id="UP000031104">
    <property type="component" value="Chromosome"/>
</dbReference>
<dbReference type="STRING" id="594679.SD28_05510"/>
<dbReference type="AlphaFoldDB" id="A0A0A8E5U2"/>
<dbReference type="OrthoDB" id="5604540at2"/>
<dbReference type="KEGG" id="fgu:SD28_05510"/>
<organism evidence="1 2">
    <name type="scientific">Allofrancisella guangzhouensis</name>
    <dbReference type="NCBI Taxonomy" id="594679"/>
    <lineage>
        <taxon>Bacteria</taxon>
        <taxon>Pseudomonadati</taxon>
        <taxon>Pseudomonadota</taxon>
        <taxon>Gammaproteobacteria</taxon>
        <taxon>Thiotrichales</taxon>
        <taxon>Francisellaceae</taxon>
        <taxon>Allofrancisella</taxon>
    </lineage>
</organism>
<gene>
    <name evidence="1" type="ORF">SD28_05510</name>
</gene>
<name>A0A0A8E5U2_9GAMM</name>
<dbReference type="Pfam" id="PF04351">
    <property type="entry name" value="PilP"/>
    <property type="match status" value="1"/>
</dbReference>
<evidence type="ECO:0000313" key="1">
    <source>
        <dbReference type="EMBL" id="AJC49560.1"/>
    </source>
</evidence>
<reference evidence="1 2" key="1">
    <citation type="submission" date="2014-12" db="EMBL/GenBank/DDBJ databases">
        <title>Complete genome sequence of Francisella guanzhouensis strain 08HL01032 isolated from air-conditioning system in China.</title>
        <authorList>
            <person name="Svensson D."/>
            <person name="Ohrman C."/>
            <person name="Backman S."/>
            <person name="Karlsson E."/>
            <person name="Nilsson E."/>
            <person name="Bystrom M."/>
            <person name="Larkeryd A."/>
            <person name="Stenberg P."/>
            <person name="Scholtz H.C."/>
            <person name="Forsman M."/>
            <person name="Sjodin A."/>
        </authorList>
    </citation>
    <scope>NUCLEOTIDE SEQUENCE [LARGE SCALE GENOMIC DNA]</scope>
    <source>
        <strain evidence="1 2">08HL01032</strain>
    </source>
</reference>
<keyword evidence="2" id="KW-1185">Reference proteome</keyword>
<evidence type="ECO:0000313" key="2">
    <source>
        <dbReference type="Proteomes" id="UP000031104"/>
    </source>
</evidence>
<protein>
    <submittedName>
        <fullName evidence="1">Pilus assembly protein</fullName>
    </submittedName>
</protein>
<sequence length="194" mass="22803">MNVFIKFLFLLIFAGGDYSIAFANYTDRTKEIDNLIINKLQTTKSSEKFKVPEYKGDVLTFERLSKIRNIFSMNHYLPFEKRETLPQQKLNVAKPKPILVPPELERRMNVKKTKLQTYPIDTFSFKGMVYQDKNIWGVVENTREPAKPLYIKKGELIGPDYGEVDDITKDGILVSQWHKDTQNRIWEKKQMVIH</sequence>
<dbReference type="HOGENOM" id="CLU_119937_0_0_6"/>
<dbReference type="EMBL" id="CP010427">
    <property type="protein sequence ID" value="AJC49560.1"/>
    <property type="molecule type" value="Genomic_DNA"/>
</dbReference>
<accession>A0A0A8E5U2</accession>
<proteinExistence type="predicted"/>
<dbReference type="InterPro" id="IPR007446">
    <property type="entry name" value="PilP"/>
</dbReference>
<dbReference type="Gene3D" id="2.30.30.830">
    <property type="match status" value="1"/>
</dbReference>